<evidence type="ECO:0000313" key="2">
    <source>
        <dbReference type="Proteomes" id="UP000541444"/>
    </source>
</evidence>
<dbReference type="EMBL" id="JACGCM010002017">
    <property type="protein sequence ID" value="KAF6146044.1"/>
    <property type="molecule type" value="Genomic_DNA"/>
</dbReference>
<comment type="caution">
    <text evidence="1">The sequence shown here is derived from an EMBL/GenBank/DDBJ whole genome shotgun (WGS) entry which is preliminary data.</text>
</comment>
<dbReference type="OrthoDB" id="2014278at2759"/>
<dbReference type="InterPro" id="IPR007750">
    <property type="entry name" value="DUF674"/>
</dbReference>
<dbReference type="Proteomes" id="UP000541444">
    <property type="component" value="Unassembled WGS sequence"/>
</dbReference>
<name>A0A7J7LU25_9MAGN</name>
<keyword evidence="2" id="KW-1185">Reference proteome</keyword>
<accession>A0A7J7LU25</accession>
<proteinExistence type="predicted"/>
<evidence type="ECO:0000313" key="1">
    <source>
        <dbReference type="EMBL" id="KAF6146044.1"/>
    </source>
</evidence>
<protein>
    <submittedName>
        <fullName evidence="1">Uncharacterized protein</fullName>
    </submittedName>
</protein>
<dbReference type="AlphaFoldDB" id="A0A7J7LU25"/>
<dbReference type="PANTHER" id="PTHR33103:SF19">
    <property type="entry name" value="OS09G0544700 PROTEIN"/>
    <property type="match status" value="1"/>
</dbReference>
<sequence length="229" mass="25000">MAATKISIKLLVDKINNRVIFAEAEKDFVDFLFSLLSLPLASIIGLLTKKKMVGCLGNLFGSVEKLSNTYVQPNQHKDTVLKPKLAATSTISAHVPLLVLPKEKASTRALYMTDVEGTQCPFPNCGNKMSTLMTYVIPSEKSNLASICEGGFVKDEVTYMVMDDLVVTPMSMISSVTLLNKFNVLNVACLEERVVNVGTEEGLELLRASMQSNTVLSNVFLQRSACSPN</sequence>
<reference evidence="1 2" key="1">
    <citation type="journal article" date="2020" name="IScience">
        <title>Genome Sequencing of the Endangered Kingdonia uniflora (Circaeasteraceae, Ranunculales) Reveals Potential Mechanisms of Evolutionary Specialization.</title>
        <authorList>
            <person name="Sun Y."/>
            <person name="Deng T."/>
            <person name="Zhang A."/>
            <person name="Moore M.J."/>
            <person name="Landis J.B."/>
            <person name="Lin N."/>
            <person name="Zhang H."/>
            <person name="Zhang X."/>
            <person name="Huang J."/>
            <person name="Zhang X."/>
            <person name="Sun H."/>
            <person name="Wang H."/>
        </authorList>
    </citation>
    <scope>NUCLEOTIDE SEQUENCE [LARGE SCALE GENOMIC DNA]</scope>
    <source>
        <strain evidence="1">TB1705</strain>
        <tissue evidence="1">Leaf</tissue>
    </source>
</reference>
<gene>
    <name evidence="1" type="ORF">GIB67_033403</name>
</gene>
<dbReference type="Pfam" id="PF05056">
    <property type="entry name" value="DUF674"/>
    <property type="match status" value="1"/>
</dbReference>
<organism evidence="1 2">
    <name type="scientific">Kingdonia uniflora</name>
    <dbReference type="NCBI Taxonomy" id="39325"/>
    <lineage>
        <taxon>Eukaryota</taxon>
        <taxon>Viridiplantae</taxon>
        <taxon>Streptophyta</taxon>
        <taxon>Embryophyta</taxon>
        <taxon>Tracheophyta</taxon>
        <taxon>Spermatophyta</taxon>
        <taxon>Magnoliopsida</taxon>
        <taxon>Ranunculales</taxon>
        <taxon>Circaeasteraceae</taxon>
        <taxon>Kingdonia</taxon>
    </lineage>
</organism>
<dbReference type="PANTHER" id="PTHR33103">
    <property type="entry name" value="OS01G0153900 PROTEIN"/>
    <property type="match status" value="1"/>
</dbReference>